<dbReference type="EMBL" id="NGDO01000073">
    <property type="protein sequence ID" value="OTL94675.1"/>
    <property type="molecule type" value="Genomic_DNA"/>
</dbReference>
<gene>
    <name evidence="5" type="ORF">B9X58_15905</name>
</gene>
<dbReference type="InterPro" id="IPR012893">
    <property type="entry name" value="HipA-like_C"/>
</dbReference>
<keyword evidence="3" id="KW-0418">Kinase</keyword>
<comment type="caution">
    <text evidence="5">The sequence shown here is derived from an EMBL/GenBank/DDBJ whole genome shotgun (WGS) entry which is preliminary data.</text>
</comment>
<dbReference type="GO" id="GO:0005829">
    <property type="term" value="C:cytosol"/>
    <property type="evidence" value="ECO:0007669"/>
    <property type="project" value="TreeGrafter"/>
</dbReference>
<dbReference type="Proteomes" id="UP000194767">
    <property type="component" value="Unassembled WGS sequence"/>
</dbReference>
<evidence type="ECO:0000313" key="6">
    <source>
        <dbReference type="Proteomes" id="UP000194767"/>
    </source>
</evidence>
<accession>A0AB36LYH8</accession>
<evidence type="ECO:0000256" key="1">
    <source>
        <dbReference type="ARBA" id="ARBA00010164"/>
    </source>
</evidence>
<evidence type="ECO:0000256" key="3">
    <source>
        <dbReference type="ARBA" id="ARBA00022777"/>
    </source>
</evidence>
<comment type="similarity">
    <text evidence="1">Belongs to the HipA Ser/Thr kinase family.</text>
</comment>
<keyword evidence="2" id="KW-0808">Transferase</keyword>
<dbReference type="AlphaFoldDB" id="A0AB36LYH8"/>
<reference evidence="5 6" key="1">
    <citation type="submission" date="2017-05" db="EMBL/GenBank/DDBJ databases">
        <authorList>
            <person name="Kreiswirth B."/>
            <person name="Manca C."/>
            <person name="Chen L."/>
            <person name="Evans S."/>
            <person name="Fowler V."/>
            <person name="Patel R."/>
            <person name="Chambers H."/>
            <person name="Bonomo R."/>
            <person name="Paul V."/>
            <person name="Sankar J."/>
            <person name="Gaind R."/>
            <person name="Ray P."/>
            <person name="Gautam V."/>
            <person name="Biswal M."/>
            <person name="Datta S."/>
            <person name="Walia K."/>
            <person name="Adams M."/>
            <person name="Nelson K."/>
            <person name="Sutton G."/>
            <person name="Fouts D."/>
            <person name="Hujer K."/>
            <person name="Hujer A."/>
        </authorList>
    </citation>
    <scope>NUCLEOTIDE SEQUENCE [LARGE SCALE GENOMIC DNA]</scope>
    <source>
        <strain evidence="5 6">PR324</strain>
    </source>
</reference>
<dbReference type="PANTHER" id="PTHR37419">
    <property type="entry name" value="SERINE/THREONINE-PROTEIN KINASE TOXIN HIPA"/>
    <property type="match status" value="1"/>
</dbReference>
<evidence type="ECO:0000259" key="4">
    <source>
        <dbReference type="Pfam" id="PF07804"/>
    </source>
</evidence>
<protein>
    <recommendedName>
        <fullName evidence="4">HipA-like C-terminal domain-containing protein</fullName>
    </recommendedName>
</protein>
<evidence type="ECO:0000256" key="2">
    <source>
        <dbReference type="ARBA" id="ARBA00022679"/>
    </source>
</evidence>
<sequence>MHTFKRAVFNVLFNNRDDHTKNFSFLMAKNGQWKLAPAYDVTFCEGPGGYHQMDIMGEALNISRNDIHKLGTSEANLTTLEVDEIILAMHEIALQFSQIAQRLYPHQIRESTLEMIQSRIQQNIDFLTET</sequence>
<organism evidence="5 6">
    <name type="scientific">Acinetobacter nosocomialis</name>
    <dbReference type="NCBI Taxonomy" id="106654"/>
    <lineage>
        <taxon>Bacteria</taxon>
        <taxon>Pseudomonadati</taxon>
        <taxon>Pseudomonadota</taxon>
        <taxon>Gammaproteobacteria</taxon>
        <taxon>Moraxellales</taxon>
        <taxon>Moraxellaceae</taxon>
        <taxon>Acinetobacter</taxon>
        <taxon>Acinetobacter calcoaceticus/baumannii complex</taxon>
    </lineage>
</organism>
<name>A0AB36LYH8_ACINO</name>
<dbReference type="GO" id="GO:0004674">
    <property type="term" value="F:protein serine/threonine kinase activity"/>
    <property type="evidence" value="ECO:0007669"/>
    <property type="project" value="TreeGrafter"/>
</dbReference>
<proteinExistence type="inferred from homology"/>
<dbReference type="PANTHER" id="PTHR37419:SF8">
    <property type="entry name" value="TOXIN YJJJ"/>
    <property type="match status" value="1"/>
</dbReference>
<evidence type="ECO:0000313" key="5">
    <source>
        <dbReference type="EMBL" id="OTL94675.1"/>
    </source>
</evidence>
<dbReference type="InterPro" id="IPR052028">
    <property type="entry name" value="HipA_Ser/Thr_kinase"/>
</dbReference>
<feature type="domain" description="HipA-like C-terminal" evidence="4">
    <location>
        <begin position="3"/>
        <end position="89"/>
    </location>
</feature>
<dbReference type="Pfam" id="PF07804">
    <property type="entry name" value="HipA_C"/>
    <property type="match status" value="1"/>
</dbReference>
<dbReference type="Gene3D" id="1.10.1070.20">
    <property type="match status" value="1"/>
</dbReference>